<name>A0A7X9UAL4_9ACTN</name>
<accession>A0A7X9UAL4</accession>
<comment type="caution">
    <text evidence="2">The sequence shown here is derived from an EMBL/GenBank/DDBJ whole genome shotgun (WGS) entry which is preliminary data.</text>
</comment>
<dbReference type="Proteomes" id="UP000546970">
    <property type="component" value="Unassembled WGS sequence"/>
</dbReference>
<evidence type="ECO:0000256" key="1">
    <source>
        <dbReference type="SAM" id="Phobius"/>
    </source>
</evidence>
<dbReference type="AlphaFoldDB" id="A0A7X9UAL4"/>
<evidence type="ECO:0000313" key="2">
    <source>
        <dbReference type="EMBL" id="NMF54937.1"/>
    </source>
</evidence>
<evidence type="ECO:0000313" key="3">
    <source>
        <dbReference type="Proteomes" id="UP000546970"/>
    </source>
</evidence>
<sequence length="182" mass="19898">MSLFIETPQQEQLRLLREQREQLKHLRGMSEGAGVVGSAEDTSQMDRSLLDQRLFASAPVPNSAKPAGSPSAKGSLRDSIRGLGRKRCKGVSEEPYSIAQESYAEQLEFDRRRTRRRRGAAVARSLLVVVLVPILLFAAFVGSYALTCILNGASPQELTLLMGELLAKMQAYGGLVIAMFSS</sequence>
<keyword evidence="1" id="KW-1133">Transmembrane helix</keyword>
<organism evidence="2 3">
    <name type="scientific">Collinsella acetigenes</name>
    <dbReference type="NCBI Taxonomy" id="2713419"/>
    <lineage>
        <taxon>Bacteria</taxon>
        <taxon>Bacillati</taxon>
        <taxon>Actinomycetota</taxon>
        <taxon>Coriobacteriia</taxon>
        <taxon>Coriobacteriales</taxon>
        <taxon>Coriobacteriaceae</taxon>
        <taxon>Collinsella</taxon>
    </lineage>
</organism>
<proteinExistence type="predicted"/>
<reference evidence="2 3" key="1">
    <citation type="submission" date="2020-04" db="EMBL/GenBank/DDBJ databases">
        <title>Collinsella sp. KGMB02528 nov., an anaerobic actinobacterium isolated from human feces.</title>
        <authorList>
            <person name="Han K.-I."/>
            <person name="Eom M.K."/>
            <person name="Kim J.-S."/>
            <person name="Lee K.C."/>
            <person name="Suh M.K."/>
            <person name="Park S.-H."/>
            <person name="Lee J.H."/>
            <person name="Kang S.W."/>
            <person name="Park J.-E."/>
            <person name="Oh B.S."/>
            <person name="Yu S.Y."/>
            <person name="Choi S.-H."/>
            <person name="Lee D.H."/>
            <person name="Yoon H."/>
            <person name="Kim B.-Y."/>
            <person name="Lee J.H."/>
            <person name="Lee J.-S."/>
        </authorList>
    </citation>
    <scope>NUCLEOTIDE SEQUENCE [LARGE SCALE GENOMIC DNA]</scope>
    <source>
        <strain evidence="2 3">KGMB02528</strain>
    </source>
</reference>
<dbReference type="RefSeq" id="WP_169276701.1">
    <property type="nucleotide sequence ID" value="NZ_JABBCP010000001.1"/>
</dbReference>
<dbReference type="EMBL" id="JABBCP010000001">
    <property type="protein sequence ID" value="NMF54937.1"/>
    <property type="molecule type" value="Genomic_DNA"/>
</dbReference>
<feature type="transmembrane region" description="Helical" evidence="1">
    <location>
        <begin position="121"/>
        <end position="146"/>
    </location>
</feature>
<feature type="transmembrane region" description="Helical" evidence="1">
    <location>
        <begin position="158"/>
        <end position="180"/>
    </location>
</feature>
<keyword evidence="1" id="KW-0472">Membrane</keyword>
<keyword evidence="3" id="KW-1185">Reference proteome</keyword>
<keyword evidence="1" id="KW-0812">Transmembrane</keyword>
<gene>
    <name evidence="2" type="ORF">HF320_01125</name>
</gene>
<protein>
    <submittedName>
        <fullName evidence="2">Uncharacterized protein</fullName>
    </submittedName>
</protein>